<dbReference type="Proteomes" id="UP000616151">
    <property type="component" value="Unassembled WGS sequence"/>
</dbReference>
<keyword evidence="2" id="KW-1185">Reference proteome</keyword>
<evidence type="ECO:0000313" key="1">
    <source>
        <dbReference type="EMBL" id="MBK1871451.1"/>
    </source>
</evidence>
<name>A0ACC5RFG7_9HYPH</name>
<accession>A0ACC5RFG7</accession>
<sequence>MAKLNLVGDIGGTNSRFGLVEPGSMTVTHIERLKNDDFASLEEVAAAYLERQGIAALGTAALDVAGIVTEDDFPLTNRDWMVRRAPLKAALKADRLIILNDFQALAMSLPYLDAADLIQIGGEAPDKPSVKLVLGPGTGLGMASLAPLPQGGWMALPGELGHVTLPVVTQEEFDLRAAMTEPGTVFESEFAITGGGLHLIYTTLARMAGRKPALETPEAILKAALAGSDADAVRTLDHFIIWLGRLAGDAAMMMQAQGGVYLAGGIAPSIVGELQKGPFRHVFEEKGRLDLRHVPLYVIMDEYPAFKGCAAALIS</sequence>
<evidence type="ECO:0000313" key="2">
    <source>
        <dbReference type="Proteomes" id="UP000616151"/>
    </source>
</evidence>
<organism evidence="1 2">
    <name type="scientific">Taklimakanibacter albus</name>
    <dbReference type="NCBI Taxonomy" id="2800327"/>
    <lineage>
        <taxon>Bacteria</taxon>
        <taxon>Pseudomonadati</taxon>
        <taxon>Pseudomonadota</taxon>
        <taxon>Alphaproteobacteria</taxon>
        <taxon>Hyphomicrobiales</taxon>
        <taxon>Aestuariivirgaceae</taxon>
        <taxon>Taklimakanibacter</taxon>
    </lineage>
</organism>
<dbReference type="EMBL" id="JAENHL010000008">
    <property type="protein sequence ID" value="MBK1871451.1"/>
    <property type="molecule type" value="Genomic_DNA"/>
</dbReference>
<reference evidence="1" key="1">
    <citation type="submission" date="2021-01" db="EMBL/GenBank/DDBJ databases">
        <authorList>
            <person name="Sun Q."/>
        </authorList>
    </citation>
    <scope>NUCLEOTIDE SEQUENCE</scope>
    <source>
        <strain evidence="1">YIM B02566</strain>
    </source>
</reference>
<protein>
    <submittedName>
        <fullName evidence="1">Glucokinase</fullName>
    </submittedName>
</protein>
<gene>
    <name evidence="1" type="ORF">JHL16_34105</name>
</gene>
<proteinExistence type="predicted"/>
<comment type="caution">
    <text evidence="1">The sequence shown here is derived from an EMBL/GenBank/DDBJ whole genome shotgun (WGS) entry which is preliminary data.</text>
</comment>